<proteinExistence type="predicted"/>
<evidence type="ECO:0008006" key="3">
    <source>
        <dbReference type="Google" id="ProtNLM"/>
    </source>
</evidence>
<reference evidence="1 2" key="1">
    <citation type="submission" date="2020-08" db="EMBL/GenBank/DDBJ databases">
        <title>Genomic Encyclopedia of Type Strains, Phase IV (KMG-IV): sequencing the most valuable type-strain genomes for metagenomic binning, comparative biology and taxonomic classification.</title>
        <authorList>
            <person name="Goeker M."/>
        </authorList>
    </citation>
    <scope>NUCLEOTIDE SEQUENCE [LARGE SCALE GENOMIC DNA]</scope>
    <source>
        <strain evidence="1 2">DSM 12706</strain>
    </source>
</reference>
<evidence type="ECO:0000313" key="2">
    <source>
        <dbReference type="Proteomes" id="UP000542353"/>
    </source>
</evidence>
<accession>A0A7W7Z5F9</accession>
<dbReference type="AlphaFoldDB" id="A0A7W7Z5F9"/>
<gene>
    <name evidence="1" type="ORF">HNR60_003133</name>
</gene>
<dbReference type="EMBL" id="JACHIH010000020">
    <property type="protein sequence ID" value="MBB5048367.1"/>
    <property type="molecule type" value="Genomic_DNA"/>
</dbReference>
<organism evidence="1 2">
    <name type="scientific">Rhodopseudomonas rhenobacensis</name>
    <dbReference type="NCBI Taxonomy" id="87461"/>
    <lineage>
        <taxon>Bacteria</taxon>
        <taxon>Pseudomonadati</taxon>
        <taxon>Pseudomonadota</taxon>
        <taxon>Alphaproteobacteria</taxon>
        <taxon>Hyphomicrobiales</taxon>
        <taxon>Nitrobacteraceae</taxon>
        <taxon>Rhodopseudomonas</taxon>
    </lineage>
</organism>
<evidence type="ECO:0000313" key="1">
    <source>
        <dbReference type="EMBL" id="MBB5048367.1"/>
    </source>
</evidence>
<keyword evidence="2" id="KW-1185">Reference proteome</keyword>
<name>A0A7W7Z5F9_9BRAD</name>
<comment type="caution">
    <text evidence="1">The sequence shown here is derived from an EMBL/GenBank/DDBJ whole genome shotgun (WGS) entry which is preliminary data.</text>
</comment>
<sequence>MRLPDPLDAYIDAVGAALALPIKPAWKPAVRANLEITLKLARLVETNSPCPTALQQAGVALAPRPKASP</sequence>
<dbReference type="Proteomes" id="UP000542353">
    <property type="component" value="Unassembled WGS sequence"/>
</dbReference>
<dbReference type="Pfam" id="PF13318">
    <property type="entry name" value="AtzG-like"/>
    <property type="match status" value="1"/>
</dbReference>
<protein>
    <recommendedName>
        <fullName evidence="3">DUF4089 domain-containing protein</fullName>
    </recommendedName>
</protein>
<dbReference type="InterPro" id="IPR025148">
    <property type="entry name" value="AtzG-like"/>
</dbReference>